<feature type="domain" description="Low molecular weight antigen MTB12-like C-terminal" evidence="5">
    <location>
        <begin position="136"/>
        <end position="249"/>
    </location>
</feature>
<proteinExistence type="inferred from homology"/>
<evidence type="ECO:0000256" key="4">
    <source>
        <dbReference type="SAM" id="Phobius"/>
    </source>
</evidence>
<dbReference type="Proteomes" id="UP000239814">
    <property type="component" value="Chromosome"/>
</dbReference>
<keyword evidence="4" id="KW-1133">Transmembrane helix</keyword>
<evidence type="ECO:0000256" key="2">
    <source>
        <dbReference type="ARBA" id="ARBA00093774"/>
    </source>
</evidence>
<comment type="similarity">
    <text evidence="2">Belongs to the MTB12 family.</text>
</comment>
<evidence type="ECO:0000256" key="3">
    <source>
        <dbReference type="SAM" id="MobiDB-lite"/>
    </source>
</evidence>
<dbReference type="AlphaFoldDB" id="A0A2S0KF90"/>
<dbReference type="EMBL" id="CP027433">
    <property type="protein sequence ID" value="AVM00334.1"/>
    <property type="molecule type" value="Genomic_DNA"/>
</dbReference>
<keyword evidence="4" id="KW-0812">Transmembrane</keyword>
<feature type="region of interest" description="Disordered" evidence="3">
    <location>
        <begin position="54"/>
        <end position="132"/>
    </location>
</feature>
<organism evidence="6 7">
    <name type="scientific">Gordonia iterans</name>
    <dbReference type="NCBI Taxonomy" id="1004901"/>
    <lineage>
        <taxon>Bacteria</taxon>
        <taxon>Bacillati</taxon>
        <taxon>Actinomycetota</taxon>
        <taxon>Actinomycetes</taxon>
        <taxon>Mycobacteriales</taxon>
        <taxon>Gordoniaceae</taxon>
        <taxon>Gordonia</taxon>
    </lineage>
</organism>
<name>A0A2S0KF90_9ACTN</name>
<evidence type="ECO:0000313" key="6">
    <source>
        <dbReference type="EMBL" id="AVM00334.1"/>
    </source>
</evidence>
<dbReference type="RefSeq" id="WP_105942062.1">
    <property type="nucleotide sequence ID" value="NZ_CP027433.1"/>
</dbReference>
<dbReference type="KEGG" id="git:C6V83_08670"/>
<accession>A0A2S0KF90</accession>
<keyword evidence="4" id="KW-0472">Membrane</keyword>
<feature type="transmembrane region" description="Helical" evidence="4">
    <location>
        <begin position="14"/>
        <end position="39"/>
    </location>
</feature>
<evidence type="ECO:0000259" key="5">
    <source>
        <dbReference type="Pfam" id="PF26580"/>
    </source>
</evidence>
<feature type="compositionally biased region" description="Low complexity" evidence="3">
    <location>
        <begin position="90"/>
        <end position="115"/>
    </location>
</feature>
<keyword evidence="7" id="KW-1185">Reference proteome</keyword>
<protein>
    <recommendedName>
        <fullName evidence="5">Low molecular weight antigen MTB12-like C-terminal domain-containing protein</fullName>
    </recommendedName>
</protein>
<reference evidence="6 7" key="1">
    <citation type="submission" date="2018-03" db="EMBL/GenBank/DDBJ databases">
        <title>Characteristics and genome of n-alkane degrading marine bacteria Gordonia iterans isolated from crude oil contaminated in Tae-an, South Korea.</title>
        <authorList>
            <person name="Lee S.-S."/>
            <person name="Kim H."/>
        </authorList>
    </citation>
    <scope>NUCLEOTIDE SEQUENCE [LARGE SCALE GENOMIC DNA]</scope>
    <source>
        <strain evidence="6 7">Co17</strain>
    </source>
</reference>
<dbReference type="OrthoDB" id="4376754at2"/>
<dbReference type="Pfam" id="PF26580">
    <property type="entry name" value="Mtb12_C"/>
    <property type="match status" value="1"/>
</dbReference>
<evidence type="ECO:0000256" key="1">
    <source>
        <dbReference type="ARBA" id="ARBA00022729"/>
    </source>
</evidence>
<feature type="compositionally biased region" description="Low complexity" evidence="3">
    <location>
        <begin position="59"/>
        <end position="83"/>
    </location>
</feature>
<sequence length="253" mass="26292">MSEKGKGTVSAPTVVVSALAATVVSAVIVGIGALGISLIDRTAAGQEPSTVVNLGTQQPYGANPPAAPAAPAALESAPADAPVDLPPALAPAAPAATPDAQPAAPTTASPGAPTTRRSPQSIREAKASDLTVTAERPTKVDLEWQYAAFWNPRIPTAAKMAVVYNGNDPKARKEINQVMASSQTYDFFSMRGAAAGPPRISGNRMSITFRGTMAGFPVMQVNYYYLRDGGQWKLDFKRICASIACNGNPDFGY</sequence>
<dbReference type="InterPro" id="IPR058644">
    <property type="entry name" value="Mtb12-like_C"/>
</dbReference>
<keyword evidence="1" id="KW-0732">Signal</keyword>
<evidence type="ECO:0000313" key="7">
    <source>
        <dbReference type="Proteomes" id="UP000239814"/>
    </source>
</evidence>
<gene>
    <name evidence="6" type="ORF">C6V83_08670</name>
</gene>